<protein>
    <recommendedName>
        <fullName evidence="4">F-box domain-containing protein</fullName>
    </recommendedName>
</protein>
<reference evidence="3" key="2">
    <citation type="submission" date="2015-01" db="EMBL/GenBank/DDBJ databases">
        <title>Evolutionary Origins and Diversification of the Mycorrhizal Mutualists.</title>
        <authorList>
            <consortium name="DOE Joint Genome Institute"/>
            <consortium name="Mycorrhizal Genomics Consortium"/>
            <person name="Kohler A."/>
            <person name="Kuo A."/>
            <person name="Nagy L.G."/>
            <person name="Floudas D."/>
            <person name="Copeland A."/>
            <person name="Barry K.W."/>
            <person name="Cichocki N."/>
            <person name="Veneault-Fourrey C."/>
            <person name="LaButti K."/>
            <person name="Lindquist E.A."/>
            <person name="Lipzen A."/>
            <person name="Lundell T."/>
            <person name="Morin E."/>
            <person name="Murat C."/>
            <person name="Riley R."/>
            <person name="Ohm R."/>
            <person name="Sun H."/>
            <person name="Tunlid A."/>
            <person name="Henrissat B."/>
            <person name="Grigoriev I.V."/>
            <person name="Hibbett D.S."/>
            <person name="Martin F."/>
        </authorList>
    </citation>
    <scope>NUCLEOTIDE SEQUENCE [LARGE SCALE GENOMIC DNA]</scope>
    <source>
        <strain evidence="3">LaAM-08-1</strain>
    </source>
</reference>
<reference evidence="2 3" key="1">
    <citation type="submission" date="2014-04" db="EMBL/GenBank/DDBJ databases">
        <authorList>
            <consortium name="DOE Joint Genome Institute"/>
            <person name="Kuo A."/>
            <person name="Kohler A."/>
            <person name="Nagy L.G."/>
            <person name="Floudas D."/>
            <person name="Copeland A."/>
            <person name="Barry K.W."/>
            <person name="Cichocki N."/>
            <person name="Veneault-Fourrey C."/>
            <person name="LaButti K."/>
            <person name="Lindquist E.A."/>
            <person name="Lipzen A."/>
            <person name="Lundell T."/>
            <person name="Morin E."/>
            <person name="Murat C."/>
            <person name="Sun H."/>
            <person name="Tunlid A."/>
            <person name="Henrissat B."/>
            <person name="Grigoriev I.V."/>
            <person name="Hibbett D.S."/>
            <person name="Martin F."/>
            <person name="Nordberg H.P."/>
            <person name="Cantor M.N."/>
            <person name="Hua S.X."/>
        </authorList>
    </citation>
    <scope>NUCLEOTIDE SEQUENCE [LARGE SCALE GENOMIC DNA]</scope>
    <source>
        <strain evidence="2 3">LaAM-08-1</strain>
    </source>
</reference>
<organism evidence="2 3">
    <name type="scientific">Laccaria amethystina LaAM-08-1</name>
    <dbReference type="NCBI Taxonomy" id="1095629"/>
    <lineage>
        <taxon>Eukaryota</taxon>
        <taxon>Fungi</taxon>
        <taxon>Dikarya</taxon>
        <taxon>Basidiomycota</taxon>
        <taxon>Agaricomycotina</taxon>
        <taxon>Agaricomycetes</taxon>
        <taxon>Agaricomycetidae</taxon>
        <taxon>Agaricales</taxon>
        <taxon>Agaricineae</taxon>
        <taxon>Hydnangiaceae</taxon>
        <taxon>Laccaria</taxon>
    </lineage>
</organism>
<dbReference type="HOGENOM" id="CLU_412224_0_0_1"/>
<gene>
    <name evidence="2" type="ORF">K443DRAFT_2553</name>
</gene>
<evidence type="ECO:0000256" key="1">
    <source>
        <dbReference type="SAM" id="MobiDB-lite"/>
    </source>
</evidence>
<sequence>MRRLVLRTPGLSEASSCIALLLNPPNFAYETVKQVKTCAPSTDAEEYIKGITSSFRKQRRTYSVGVRHNDRPHGAPPRRGQQADSTPRHRYGRDLQVVHQEPWVEIGACGNFEEYGAEIVQLEIMVVNGPFDSFMKKNFGDFKDGRENVWKIWRAEWELRLHLLLHRISISAVSDCISAILPQASSIAQSDGMASANAPVKIAEADHHESILHFSKSFSSRREASLANDLPHELLVYIFETAQNTLLPSEHLFRHFPFILGGVSQYWRQVAFTAPKLWLNVDISHPWDLTTLQGYLNRSKDYSIDLNLFYDNALTKDVIFDVEVTQLIDILQPHYSRCRSIKFLGTCHGRVPEMEMMKILKSMSTSPYPVLKRFLVQLPEMGDKIRPQVFRYEAPNLTSVFLRGLGLSYCRPPLNAVTELHLAVESNTIDGADFFEMLRACAKSLITLCIYDDLILTWPSRSHSIALPRLQHLRIFGNMGRVSELLLLISAPDLEELTIAPIIWCDLSTLLENPNNPKFPALKSLTLVLTFALATELTLMSASACFPGIGLLILPNYYKQSLKPSFWTGDVAFIEPRWPRLHSLAVRDIGGRQDEGALYDLVEDRQRLGAPLRTLYVDSLSVSRMTRMDWLKDQLTVVEADLWKIQRRDHLYSDEESRFIGSERES</sequence>
<dbReference type="InterPro" id="IPR036047">
    <property type="entry name" value="F-box-like_dom_sf"/>
</dbReference>
<accession>A0A0C9XPK9</accession>
<dbReference type="Proteomes" id="UP000054477">
    <property type="component" value="Unassembled WGS sequence"/>
</dbReference>
<keyword evidence="3" id="KW-1185">Reference proteome</keyword>
<dbReference type="EMBL" id="KN838549">
    <property type="protein sequence ID" value="KIK07056.1"/>
    <property type="molecule type" value="Genomic_DNA"/>
</dbReference>
<evidence type="ECO:0000313" key="2">
    <source>
        <dbReference type="EMBL" id="KIK07056.1"/>
    </source>
</evidence>
<dbReference type="STRING" id="1095629.A0A0C9XPK9"/>
<name>A0A0C9XPK9_9AGAR</name>
<evidence type="ECO:0008006" key="4">
    <source>
        <dbReference type="Google" id="ProtNLM"/>
    </source>
</evidence>
<proteinExistence type="predicted"/>
<feature type="region of interest" description="Disordered" evidence="1">
    <location>
        <begin position="65"/>
        <end position="89"/>
    </location>
</feature>
<dbReference type="AlphaFoldDB" id="A0A0C9XPK9"/>
<dbReference type="OrthoDB" id="3047947at2759"/>
<evidence type="ECO:0000313" key="3">
    <source>
        <dbReference type="Proteomes" id="UP000054477"/>
    </source>
</evidence>
<dbReference type="SUPFAM" id="SSF81383">
    <property type="entry name" value="F-box domain"/>
    <property type="match status" value="1"/>
</dbReference>